<sequence>MAGNIESTGDALQRPQVSTGDPIVAEGVLEYPDPPKYRYFVTRATAEKVQRAMKGGQVGITVEVIPVPEYQVEANPDALGDYVEISFSHYAADH</sequence>
<dbReference type="AlphaFoldDB" id="X1F1S9"/>
<proteinExistence type="predicted"/>
<dbReference type="EMBL" id="BART01031471">
    <property type="protein sequence ID" value="GAH14778.1"/>
    <property type="molecule type" value="Genomic_DNA"/>
</dbReference>
<name>X1F1S9_9ZZZZ</name>
<evidence type="ECO:0000313" key="1">
    <source>
        <dbReference type="EMBL" id="GAH14778.1"/>
    </source>
</evidence>
<gene>
    <name evidence="1" type="ORF">S01H4_54659</name>
</gene>
<comment type="caution">
    <text evidence="1">The sequence shown here is derived from an EMBL/GenBank/DDBJ whole genome shotgun (WGS) entry which is preliminary data.</text>
</comment>
<protein>
    <submittedName>
        <fullName evidence="1">Uncharacterized protein</fullName>
    </submittedName>
</protein>
<accession>X1F1S9</accession>
<organism evidence="1">
    <name type="scientific">marine sediment metagenome</name>
    <dbReference type="NCBI Taxonomy" id="412755"/>
    <lineage>
        <taxon>unclassified sequences</taxon>
        <taxon>metagenomes</taxon>
        <taxon>ecological metagenomes</taxon>
    </lineage>
</organism>
<reference evidence="1" key="1">
    <citation type="journal article" date="2014" name="Front. Microbiol.">
        <title>High frequency of phylogenetically diverse reductive dehalogenase-homologous genes in deep subseafloor sedimentary metagenomes.</title>
        <authorList>
            <person name="Kawai M."/>
            <person name="Futagami T."/>
            <person name="Toyoda A."/>
            <person name="Takaki Y."/>
            <person name="Nishi S."/>
            <person name="Hori S."/>
            <person name="Arai W."/>
            <person name="Tsubouchi T."/>
            <person name="Morono Y."/>
            <person name="Uchiyama I."/>
            <person name="Ito T."/>
            <person name="Fujiyama A."/>
            <person name="Inagaki F."/>
            <person name="Takami H."/>
        </authorList>
    </citation>
    <scope>NUCLEOTIDE SEQUENCE</scope>
    <source>
        <strain evidence="1">Expedition CK06-06</strain>
    </source>
</reference>